<sequence>MTASSALLHDGMTAVPIPVQAQLFAEGLRLRRADGATQDWPVASLREIDRMPWELRIARAGAAQRLVVSDPAMIAALDMALAPWRKDEKAARWRRAAVTAFAVPLLGATLWFGWPPLADTVARTVPATWEQRLGDSIAASITQGTRRCVAPQGVAVLDRLSTRLAETAGLPTAPAVQVLDSGVVNAFAAPGRQVIIHRGLIYAASSPDEVAGVLAHEFGHLYHRHGLRNVARAIGVGAFVSILMGGSDFGAVAATLLVSVSYTRGFEAEADDFAADVLARSRIDAEGLARFFERMAGRGPRGSVAGYLDTHPDPAERATALRARRGAAVTMPALTPEEWLALRKICATTAS</sequence>
<evidence type="ECO:0000256" key="4">
    <source>
        <dbReference type="ARBA" id="ARBA00022833"/>
    </source>
</evidence>
<keyword evidence="9" id="KW-1185">Reference proteome</keyword>
<comment type="caution">
    <text evidence="8">The sequence shown here is derived from an EMBL/GenBank/DDBJ whole genome shotgun (WGS) entry which is preliminary data.</text>
</comment>
<keyword evidence="1 6" id="KW-0645">Protease</keyword>
<name>A0ABS5EE13_9PROT</name>
<dbReference type="CDD" id="cd07332">
    <property type="entry name" value="M48C_Oma1_like"/>
    <property type="match status" value="1"/>
</dbReference>
<keyword evidence="3 6" id="KW-0378">Hydrolase</keyword>
<keyword evidence="4 6" id="KW-0862">Zinc</keyword>
<evidence type="ECO:0000256" key="1">
    <source>
        <dbReference type="ARBA" id="ARBA00022670"/>
    </source>
</evidence>
<dbReference type="InterPro" id="IPR001915">
    <property type="entry name" value="Peptidase_M48"/>
</dbReference>
<reference evidence="9" key="1">
    <citation type="journal article" date="2021" name="Syst. Appl. Microbiol.">
        <title>Roseomonas hellenica sp. nov., isolated from roots of wild-growing Alkanna tinctoria.</title>
        <authorList>
            <person name="Rat A."/>
            <person name="Naranjo H.D."/>
            <person name="Lebbe L."/>
            <person name="Cnockaert M."/>
            <person name="Krigas N."/>
            <person name="Grigoriadou K."/>
            <person name="Maloupa E."/>
            <person name="Willems A."/>
        </authorList>
    </citation>
    <scope>NUCLEOTIDE SEQUENCE [LARGE SCALE GENOMIC DNA]</scope>
    <source>
        <strain evidence="9">LMG 31159</strain>
    </source>
</reference>
<organism evidence="8 9">
    <name type="scientific">Neoroseomonas terrae</name>
    <dbReference type="NCBI Taxonomy" id="424799"/>
    <lineage>
        <taxon>Bacteria</taxon>
        <taxon>Pseudomonadati</taxon>
        <taxon>Pseudomonadota</taxon>
        <taxon>Alphaproteobacteria</taxon>
        <taxon>Acetobacterales</taxon>
        <taxon>Acetobacteraceae</taxon>
        <taxon>Neoroseomonas</taxon>
    </lineage>
</organism>
<dbReference type="EMBL" id="JAAEDI010000005">
    <property type="protein sequence ID" value="MBR0649263.1"/>
    <property type="molecule type" value="Genomic_DNA"/>
</dbReference>
<proteinExistence type="inferred from homology"/>
<dbReference type="Pfam" id="PF01435">
    <property type="entry name" value="Peptidase_M48"/>
    <property type="match status" value="1"/>
</dbReference>
<evidence type="ECO:0000256" key="5">
    <source>
        <dbReference type="ARBA" id="ARBA00023049"/>
    </source>
</evidence>
<evidence type="ECO:0000256" key="6">
    <source>
        <dbReference type="RuleBase" id="RU003983"/>
    </source>
</evidence>
<comment type="cofactor">
    <cofactor evidence="6">
        <name>Zn(2+)</name>
        <dbReference type="ChEBI" id="CHEBI:29105"/>
    </cofactor>
    <text evidence="6">Binds 1 zinc ion per subunit.</text>
</comment>
<evidence type="ECO:0000313" key="8">
    <source>
        <dbReference type="EMBL" id="MBR0649263.1"/>
    </source>
</evidence>
<dbReference type="PANTHER" id="PTHR22726">
    <property type="entry name" value="METALLOENDOPEPTIDASE OMA1"/>
    <property type="match status" value="1"/>
</dbReference>
<keyword evidence="2" id="KW-0479">Metal-binding</keyword>
<dbReference type="Proteomes" id="UP000698752">
    <property type="component" value="Unassembled WGS sequence"/>
</dbReference>
<dbReference type="RefSeq" id="WP_211867065.1">
    <property type="nucleotide sequence ID" value="NZ_JAAEDI010000005.1"/>
</dbReference>
<evidence type="ECO:0000256" key="2">
    <source>
        <dbReference type="ARBA" id="ARBA00022723"/>
    </source>
</evidence>
<keyword evidence="5 6" id="KW-0482">Metalloprotease</keyword>
<evidence type="ECO:0000256" key="3">
    <source>
        <dbReference type="ARBA" id="ARBA00022801"/>
    </source>
</evidence>
<protein>
    <submittedName>
        <fullName evidence="8">M48 family metallopeptidase</fullName>
    </submittedName>
</protein>
<dbReference type="PANTHER" id="PTHR22726:SF1">
    <property type="entry name" value="METALLOENDOPEPTIDASE OMA1, MITOCHONDRIAL"/>
    <property type="match status" value="1"/>
</dbReference>
<evidence type="ECO:0000259" key="7">
    <source>
        <dbReference type="Pfam" id="PF01435"/>
    </source>
</evidence>
<gene>
    <name evidence="8" type="ORF">GXW78_06295</name>
</gene>
<comment type="similarity">
    <text evidence="6">Belongs to the peptidase M48 family.</text>
</comment>
<dbReference type="Gene3D" id="3.30.2010.10">
    <property type="entry name" value="Metalloproteases ('zincins'), catalytic domain"/>
    <property type="match status" value="1"/>
</dbReference>
<accession>A0ABS5EE13</accession>
<feature type="domain" description="Peptidase M48" evidence="7">
    <location>
        <begin position="157"/>
        <end position="324"/>
    </location>
</feature>
<dbReference type="InterPro" id="IPR051156">
    <property type="entry name" value="Mito/Outer_Membr_Metalloprot"/>
</dbReference>
<evidence type="ECO:0000313" key="9">
    <source>
        <dbReference type="Proteomes" id="UP000698752"/>
    </source>
</evidence>